<keyword evidence="1" id="KW-1133">Transmembrane helix</keyword>
<dbReference type="PANTHER" id="PTHR16165:SF9">
    <property type="entry name" value="NXPE FAMILY MEMBER 3"/>
    <property type="match status" value="1"/>
</dbReference>
<feature type="transmembrane region" description="Helical" evidence="1">
    <location>
        <begin position="48"/>
        <end position="71"/>
    </location>
</feature>
<evidence type="ECO:0000313" key="3">
    <source>
        <dbReference type="Ensembl" id="ENSGWIP00000048664.1"/>
    </source>
</evidence>
<dbReference type="Pfam" id="PF24536">
    <property type="entry name" value="NXPE4_C"/>
    <property type="match status" value="1"/>
</dbReference>
<keyword evidence="4" id="KW-1185">Reference proteome</keyword>
<dbReference type="RefSeq" id="XP_028305171.1">
    <property type="nucleotide sequence ID" value="XM_028449370.1"/>
</dbReference>
<evidence type="ECO:0000313" key="4">
    <source>
        <dbReference type="Proteomes" id="UP000694680"/>
    </source>
</evidence>
<feature type="domain" description="NXPE C-terminal" evidence="2">
    <location>
        <begin position="362"/>
        <end position="586"/>
    </location>
</feature>
<dbReference type="GeneID" id="114464803"/>
<dbReference type="InterPro" id="IPR057106">
    <property type="entry name" value="NXPE4_C"/>
</dbReference>
<organism evidence="3 4">
    <name type="scientific">Gouania willdenowi</name>
    <name type="common">Blunt-snouted clingfish</name>
    <name type="synonym">Lepadogaster willdenowi</name>
    <dbReference type="NCBI Taxonomy" id="441366"/>
    <lineage>
        <taxon>Eukaryota</taxon>
        <taxon>Metazoa</taxon>
        <taxon>Chordata</taxon>
        <taxon>Craniata</taxon>
        <taxon>Vertebrata</taxon>
        <taxon>Euteleostomi</taxon>
        <taxon>Actinopterygii</taxon>
        <taxon>Neopterygii</taxon>
        <taxon>Teleostei</taxon>
        <taxon>Neoteleostei</taxon>
        <taxon>Acanthomorphata</taxon>
        <taxon>Ovalentaria</taxon>
        <taxon>Blenniimorphae</taxon>
        <taxon>Blenniiformes</taxon>
        <taxon>Gobiesocoidei</taxon>
        <taxon>Gobiesocidae</taxon>
        <taxon>Gobiesocinae</taxon>
        <taxon>Gouania</taxon>
    </lineage>
</organism>
<keyword evidence="1" id="KW-0472">Membrane</keyword>
<dbReference type="InterPro" id="IPR026845">
    <property type="entry name" value="NXPH/NXPE"/>
</dbReference>
<reference evidence="3" key="1">
    <citation type="submission" date="2020-06" db="EMBL/GenBank/DDBJ databases">
        <authorList>
            <consortium name="Wellcome Sanger Institute Data Sharing"/>
        </authorList>
    </citation>
    <scope>NUCLEOTIDE SEQUENCE [LARGE SCALE GENOMIC DNA]</scope>
</reference>
<dbReference type="AlphaFoldDB" id="A0A8C5HSJ1"/>
<protein>
    <submittedName>
        <fullName evidence="3">NXPE family member 3-like</fullName>
    </submittedName>
</protein>
<accession>A0A8C5HSJ1</accession>
<evidence type="ECO:0000259" key="2">
    <source>
        <dbReference type="Pfam" id="PF24536"/>
    </source>
</evidence>
<reference evidence="3" key="2">
    <citation type="submission" date="2025-08" db="UniProtKB">
        <authorList>
            <consortium name="Ensembl"/>
        </authorList>
    </citation>
    <scope>IDENTIFICATION</scope>
</reference>
<reference evidence="3" key="3">
    <citation type="submission" date="2025-09" db="UniProtKB">
        <authorList>
            <consortium name="Ensembl"/>
        </authorList>
    </citation>
    <scope>IDENTIFICATION</scope>
</reference>
<evidence type="ECO:0000256" key="1">
    <source>
        <dbReference type="SAM" id="Phobius"/>
    </source>
</evidence>
<sequence length="592" mass="67086">MTTTSVLLTPKDLSLLGRLDPVEVLHCSQRPPTMIEQSFRSPKVKAIFLPKCGFIFLCLTGCLIIFILWWMDNVEVQKTADPPFISQLLPINMSFCAFRPISLEETLEENKILKSIAWPQTPTITSDYTFKNTTDPWCSKFAILPKKGEEKWRIGDQLEVRIVMNDFKCLPKTSGGDVLLASVKNRHLKAGVSGKVVDHLNGNYTAVFPLVWEGKAEIEVILVHPGEAVTVLKRLNGENADRVYFNSTFRSGSVTETTVCNVCLRPTTQPVCNYTDIRTGEPWFCLKPKSLSCNTRIEHSKGGYLHPLTNQENKLFKKKINLRVPVQSSGSSSVTVYQQNKDKPTVTSSMFRPSGFYYKGVWKSLGTIQVHQFDTPSIVQCLRGKVVHLYGDSTMRQWFEYLTKELPDLKEFTLHIDKGTGPFMSLDYKNNILVTYRCHGPPIRFKPISVSELRYIANELDNIKGGSNTVVAFTIWAHLGTFPMKIYIRRLMSIRSAVLRLLLRAPDTLVVIRNGNPQALSTSISIFNSDWYSLQCNKVLRAVFKGMNVHLVDAWEMVLAHQLPHNLHPEPPIIKNMINVLLSYTCPQTQTK</sequence>
<proteinExistence type="predicted"/>
<dbReference type="Pfam" id="PF06312">
    <property type="entry name" value="Neurexophilin"/>
    <property type="match status" value="1"/>
</dbReference>
<dbReference type="Proteomes" id="UP000694680">
    <property type="component" value="Chromosome 6"/>
</dbReference>
<keyword evidence="1" id="KW-0812">Transmembrane</keyword>
<name>A0A8C5HSJ1_GOUWI</name>
<dbReference type="PANTHER" id="PTHR16165">
    <property type="entry name" value="NXPE FAMILY MEMBER"/>
    <property type="match status" value="1"/>
</dbReference>
<dbReference type="Ensembl" id="ENSGWIT00000052625.1">
    <property type="protein sequence ID" value="ENSGWIP00000048664.1"/>
    <property type="gene ID" value="ENSGWIG00000023824.1"/>
</dbReference>
<gene>
    <name evidence="3" type="primary">LOC114464803</name>
</gene>